<evidence type="ECO:0000256" key="1">
    <source>
        <dbReference type="ARBA" id="ARBA00004141"/>
    </source>
</evidence>
<feature type="domain" description="O-antigen ligase-related" evidence="6">
    <location>
        <begin position="228"/>
        <end position="378"/>
    </location>
</feature>
<dbReference type="Pfam" id="PF04932">
    <property type="entry name" value="Wzy_C"/>
    <property type="match status" value="1"/>
</dbReference>
<gene>
    <name evidence="7" type="ORF">A2738_03815</name>
</gene>
<feature type="transmembrane region" description="Helical" evidence="5">
    <location>
        <begin position="265"/>
        <end position="285"/>
    </location>
</feature>
<keyword evidence="2 5" id="KW-0812">Transmembrane</keyword>
<feature type="transmembrane region" description="Helical" evidence="5">
    <location>
        <begin position="196"/>
        <end position="219"/>
    </location>
</feature>
<evidence type="ECO:0000256" key="5">
    <source>
        <dbReference type="SAM" id="Phobius"/>
    </source>
</evidence>
<evidence type="ECO:0000313" key="8">
    <source>
        <dbReference type="Proteomes" id="UP000178235"/>
    </source>
</evidence>
<accession>A0A1F6VEE6</accession>
<dbReference type="InterPro" id="IPR011990">
    <property type="entry name" value="TPR-like_helical_dom_sf"/>
</dbReference>
<protein>
    <recommendedName>
        <fullName evidence="6">O-antigen ligase-related domain-containing protein</fullName>
    </recommendedName>
</protein>
<feature type="transmembrane region" description="Helical" evidence="5">
    <location>
        <begin position="30"/>
        <end position="52"/>
    </location>
</feature>
<evidence type="ECO:0000256" key="4">
    <source>
        <dbReference type="ARBA" id="ARBA00023136"/>
    </source>
</evidence>
<keyword evidence="4 5" id="KW-0472">Membrane</keyword>
<feature type="transmembrane region" description="Helical" evidence="5">
    <location>
        <begin position="401"/>
        <end position="419"/>
    </location>
</feature>
<dbReference type="SUPFAM" id="SSF48452">
    <property type="entry name" value="TPR-like"/>
    <property type="match status" value="1"/>
</dbReference>
<dbReference type="EMBL" id="MFTS01000007">
    <property type="protein sequence ID" value="OGI67946.1"/>
    <property type="molecule type" value="Genomic_DNA"/>
</dbReference>
<feature type="transmembrane region" description="Helical" evidence="5">
    <location>
        <begin position="369"/>
        <end position="389"/>
    </location>
</feature>
<dbReference type="AlphaFoldDB" id="A0A1F6VEE6"/>
<feature type="transmembrane region" description="Helical" evidence="5">
    <location>
        <begin position="64"/>
        <end position="84"/>
    </location>
</feature>
<dbReference type="Gene3D" id="1.25.40.10">
    <property type="entry name" value="Tetratricopeptide repeat domain"/>
    <property type="match status" value="1"/>
</dbReference>
<feature type="transmembrane region" description="Helical" evidence="5">
    <location>
        <begin position="454"/>
        <end position="476"/>
    </location>
</feature>
<evidence type="ECO:0000256" key="2">
    <source>
        <dbReference type="ARBA" id="ARBA00022692"/>
    </source>
</evidence>
<feature type="transmembrane region" description="Helical" evidence="5">
    <location>
        <begin position="5"/>
        <end position="24"/>
    </location>
</feature>
<comment type="subcellular location">
    <subcellularLocation>
        <location evidence="1">Membrane</location>
        <topology evidence="1">Multi-pass membrane protein</topology>
    </subcellularLocation>
</comment>
<feature type="transmembrane region" description="Helical" evidence="5">
    <location>
        <begin position="124"/>
        <end position="147"/>
    </location>
</feature>
<dbReference type="GO" id="GO:0016020">
    <property type="term" value="C:membrane"/>
    <property type="evidence" value="ECO:0007669"/>
    <property type="project" value="UniProtKB-SubCell"/>
</dbReference>
<sequence>MARTWIVCITVVSIFLFPLLYIGGFSFPAIFPHAMFIFFISELLLLLFLWGGIRKQQLVFKKSLLTAGLLAYIVVLFISALAGADFLQSFWSSYSRMTGLVTWVHYFILFFVLSSVLERQDWKYVFRALILSAIVLAIGSFLGPTGFNIGWKPIAGAGSLLGNSSYSGIYYVLVFFMSVVGFALEDRRKWKYIYGFGWLIIFISPDLFNFQFFTGAISFSEIFGNPFLLLGYARASTVALWTGIVLLGILYGIHTISKVFIQKMLLGIVFVCLSGGYVFGFLSIINKQGIVYEKYIEEEGEHIRSSVWNIALQSIKERPWFGYGLENFEHTYQKHLNASMIENKNDLRMVTLRETLWFDMVHNTTLESLVYNGVIGTLTKILLLGIVLFLCMRRYFQKREFYFLVVPFVFILHLLQTQTSFETDSGLLLLFLLLAFLVSREEKIIALSLPGNRWWYRVGAVALFMVTLYSFIFVPIRENKTLANIQSAAYVDKRIPLYKDLYSLRMSPEKSLRILSGKYTAGIVTKYEDILQYQQSDNVRKELNIYLDLYEHYLPRYENSYRYLIDYANVIHIAYLFGINETEKGETLSRRALSISQSYPHAYWFLAFNMYRQERFDEAKEYMQAAQTIDPSIKSDFLYKN</sequence>
<feature type="transmembrane region" description="Helical" evidence="5">
    <location>
        <begin position="96"/>
        <end position="117"/>
    </location>
</feature>
<feature type="transmembrane region" description="Helical" evidence="5">
    <location>
        <begin position="231"/>
        <end position="253"/>
    </location>
</feature>
<reference evidence="7 8" key="1">
    <citation type="journal article" date="2016" name="Nat. Commun.">
        <title>Thousands of microbial genomes shed light on interconnected biogeochemical processes in an aquifer system.</title>
        <authorList>
            <person name="Anantharaman K."/>
            <person name="Brown C.T."/>
            <person name="Hug L.A."/>
            <person name="Sharon I."/>
            <person name="Castelle C.J."/>
            <person name="Probst A.J."/>
            <person name="Thomas B.C."/>
            <person name="Singh A."/>
            <person name="Wilkins M.J."/>
            <person name="Karaoz U."/>
            <person name="Brodie E.L."/>
            <person name="Williams K.H."/>
            <person name="Hubbard S.S."/>
            <person name="Banfield J.F."/>
        </authorList>
    </citation>
    <scope>NUCLEOTIDE SEQUENCE [LARGE SCALE GENOMIC DNA]</scope>
</reference>
<dbReference type="PANTHER" id="PTHR37422">
    <property type="entry name" value="TEICHURONIC ACID BIOSYNTHESIS PROTEIN TUAE"/>
    <property type="match status" value="1"/>
</dbReference>
<feature type="transmembrane region" description="Helical" evidence="5">
    <location>
        <begin position="167"/>
        <end position="184"/>
    </location>
</feature>
<keyword evidence="3 5" id="KW-1133">Transmembrane helix</keyword>
<dbReference type="InterPro" id="IPR051533">
    <property type="entry name" value="WaaL-like"/>
</dbReference>
<dbReference type="Proteomes" id="UP000178235">
    <property type="component" value="Unassembled WGS sequence"/>
</dbReference>
<organism evidence="7 8">
    <name type="scientific">Candidatus Nomurabacteria bacterium RIFCSPHIGHO2_01_FULL_42_15</name>
    <dbReference type="NCBI Taxonomy" id="1801742"/>
    <lineage>
        <taxon>Bacteria</taxon>
        <taxon>Candidatus Nomuraibacteriota</taxon>
    </lineage>
</organism>
<evidence type="ECO:0000259" key="6">
    <source>
        <dbReference type="Pfam" id="PF04932"/>
    </source>
</evidence>
<name>A0A1F6VEE6_9BACT</name>
<evidence type="ECO:0000256" key="3">
    <source>
        <dbReference type="ARBA" id="ARBA00022989"/>
    </source>
</evidence>
<evidence type="ECO:0000313" key="7">
    <source>
        <dbReference type="EMBL" id="OGI67946.1"/>
    </source>
</evidence>
<dbReference type="InterPro" id="IPR007016">
    <property type="entry name" value="O-antigen_ligase-rel_domated"/>
</dbReference>
<dbReference type="PANTHER" id="PTHR37422:SF17">
    <property type="entry name" value="O-ANTIGEN LIGASE"/>
    <property type="match status" value="1"/>
</dbReference>
<comment type="caution">
    <text evidence="7">The sequence shown here is derived from an EMBL/GenBank/DDBJ whole genome shotgun (WGS) entry which is preliminary data.</text>
</comment>
<proteinExistence type="predicted"/>